<dbReference type="RefSeq" id="WP_042230899.1">
    <property type="nucleotide sequence ID" value="NZ_CP026520.1"/>
</dbReference>
<evidence type="ECO:0000313" key="7">
    <source>
        <dbReference type="Proteomes" id="UP001527202"/>
    </source>
</evidence>
<dbReference type="EMBL" id="CP026520">
    <property type="protein sequence ID" value="QAV17946.1"/>
    <property type="molecule type" value="Genomic_DNA"/>
</dbReference>
<dbReference type="PANTHER" id="PTHR11092:SF0">
    <property type="entry name" value="EPIMERASE FAMILY PROTEIN SDR39U1"/>
    <property type="match status" value="1"/>
</dbReference>
<gene>
    <name evidence="4" type="ORF">M5X16_04730</name>
    <name evidence="5" type="ORF">PC41400_09815</name>
</gene>
<name>A0A410WTY3_9BACL</name>
<dbReference type="OrthoDB" id="9801773at2"/>
<dbReference type="Proteomes" id="UP000288943">
    <property type="component" value="Chromosome"/>
</dbReference>
<evidence type="ECO:0000313" key="5">
    <source>
        <dbReference type="EMBL" id="QAV17946.1"/>
    </source>
</evidence>
<protein>
    <submittedName>
        <fullName evidence="4">TIGR01777 family oxidoreductase</fullName>
    </submittedName>
    <submittedName>
        <fullName evidence="5">TIGR01777 family protein</fullName>
    </submittedName>
</protein>
<evidence type="ECO:0000259" key="3">
    <source>
        <dbReference type="Pfam" id="PF08338"/>
    </source>
</evidence>
<evidence type="ECO:0000259" key="2">
    <source>
        <dbReference type="Pfam" id="PF01370"/>
    </source>
</evidence>
<dbReference type="KEGG" id="pchi:PC41400_09815"/>
<dbReference type="AlphaFoldDB" id="A0A410WTY3"/>
<reference evidence="4 7" key="2">
    <citation type="submission" date="2022-05" db="EMBL/GenBank/DDBJ databases">
        <title>Genome Sequencing of Bee-Associated Microbes.</title>
        <authorList>
            <person name="Dunlap C."/>
        </authorList>
    </citation>
    <scope>NUCLEOTIDE SEQUENCE [LARGE SCALE GENOMIC DNA]</scope>
    <source>
        <strain evidence="4 7">NRRL B-23120</strain>
    </source>
</reference>
<keyword evidence="7" id="KW-1185">Reference proteome</keyword>
<reference evidence="5 6" key="1">
    <citation type="submission" date="2018-01" db="EMBL/GenBank/DDBJ databases">
        <title>The whole genome sequencing and assembly of Paenibacillus chitinolyticus KCCM 41400 strain.</title>
        <authorList>
            <person name="Kim J.-Y."/>
            <person name="Park M.-K."/>
            <person name="Lee Y.-J."/>
            <person name="Yi H."/>
            <person name="Bahn Y.-S."/>
            <person name="Kim J.F."/>
            <person name="Lee D.-W."/>
        </authorList>
    </citation>
    <scope>NUCLEOTIDE SEQUENCE [LARGE SCALE GENOMIC DNA]</scope>
    <source>
        <strain evidence="5 6">KCCM 41400</strain>
    </source>
</reference>
<evidence type="ECO:0000313" key="6">
    <source>
        <dbReference type="Proteomes" id="UP000288943"/>
    </source>
</evidence>
<dbReference type="InterPro" id="IPR001509">
    <property type="entry name" value="Epimerase_deHydtase"/>
</dbReference>
<evidence type="ECO:0000256" key="1">
    <source>
        <dbReference type="ARBA" id="ARBA00009353"/>
    </source>
</evidence>
<dbReference type="InterPro" id="IPR013549">
    <property type="entry name" value="DUF1731"/>
</dbReference>
<accession>A0A410WTY3</accession>
<feature type="domain" description="NAD-dependent epimerase/dehydratase" evidence="2">
    <location>
        <begin position="3"/>
        <end position="213"/>
    </location>
</feature>
<dbReference type="Proteomes" id="UP001527202">
    <property type="component" value="Unassembled WGS sequence"/>
</dbReference>
<organism evidence="5 6">
    <name type="scientific">Paenibacillus chitinolyticus</name>
    <dbReference type="NCBI Taxonomy" id="79263"/>
    <lineage>
        <taxon>Bacteria</taxon>
        <taxon>Bacillati</taxon>
        <taxon>Bacillota</taxon>
        <taxon>Bacilli</taxon>
        <taxon>Bacillales</taxon>
        <taxon>Paenibacillaceae</taxon>
        <taxon>Paenibacillus</taxon>
    </lineage>
</organism>
<dbReference type="InterPro" id="IPR010099">
    <property type="entry name" value="SDR39U1"/>
</dbReference>
<feature type="domain" description="DUF1731" evidence="3">
    <location>
        <begin position="248"/>
        <end position="294"/>
    </location>
</feature>
<dbReference type="EMBL" id="JAMDMJ010000004">
    <property type="protein sequence ID" value="MCY9595081.1"/>
    <property type="molecule type" value="Genomic_DNA"/>
</dbReference>
<dbReference type="Gene3D" id="3.40.50.720">
    <property type="entry name" value="NAD(P)-binding Rossmann-like Domain"/>
    <property type="match status" value="1"/>
</dbReference>
<evidence type="ECO:0000313" key="4">
    <source>
        <dbReference type="EMBL" id="MCY9595081.1"/>
    </source>
</evidence>
<dbReference type="SUPFAM" id="SSF51735">
    <property type="entry name" value="NAD(P)-binding Rossmann-fold domains"/>
    <property type="match status" value="1"/>
</dbReference>
<proteinExistence type="inferred from homology"/>
<dbReference type="CDD" id="cd05242">
    <property type="entry name" value="SDR_a8"/>
    <property type="match status" value="1"/>
</dbReference>
<dbReference type="Pfam" id="PF01370">
    <property type="entry name" value="Epimerase"/>
    <property type="match status" value="1"/>
</dbReference>
<dbReference type="PANTHER" id="PTHR11092">
    <property type="entry name" value="SUGAR NUCLEOTIDE EPIMERASE RELATED"/>
    <property type="match status" value="1"/>
</dbReference>
<dbReference type="GeneID" id="95375103"/>
<dbReference type="InterPro" id="IPR036291">
    <property type="entry name" value="NAD(P)-bd_dom_sf"/>
</dbReference>
<comment type="similarity">
    <text evidence="1">Belongs to the NAD(P)-dependent epimerase/dehydratase family. SDR39U1 subfamily.</text>
</comment>
<dbReference type="NCBIfam" id="TIGR01777">
    <property type="entry name" value="yfcH"/>
    <property type="match status" value="1"/>
</dbReference>
<dbReference type="Pfam" id="PF08338">
    <property type="entry name" value="DUF1731"/>
    <property type="match status" value="1"/>
</dbReference>
<sequence length="301" mass="32839">MRIAISGGTGFIGGHLIAHFKKRGDELILISRSASGHAYAGVQTVTWSEIEHSPRYLEGIDAWINLAGSTINQRWSETAKRQILSSRLKTTAAVASALKALQNKPPVVVNASAMAIYGTSETHTYDEFSPARADDFLAEVVKEWEEAADRIPAERIVKIRTGLVLGTDGGAFPKMALPFKFGAGGRIGSGSQWMSWIHIGDMVALIDACIRNEDISGPVNATAPHPVRNREFAQTLGSVLRRPHALPVPAFALKLVLGELSMLLLEGQRVLPRKLLEHEFQFRYPTLEEALLDLTGAERPA</sequence>